<proteinExistence type="predicted"/>
<reference evidence="2 3" key="1">
    <citation type="journal article" date="2006" name="Proc. Natl. Acad. Sci. U.S.A.">
        <title>Evolution of sensory complexity recorded in a myxobacterial genome.</title>
        <authorList>
            <person name="Goldman B.S."/>
            <person name="Nierman W.C."/>
            <person name="Kaiser D."/>
            <person name="Slater S.C."/>
            <person name="Durkin A.S."/>
            <person name="Eisen J.A."/>
            <person name="Ronning C.M."/>
            <person name="Barbazuk W.B."/>
            <person name="Blanchard M."/>
            <person name="Field C."/>
            <person name="Halling C."/>
            <person name="Hinkle G."/>
            <person name="Iartchuk O."/>
            <person name="Kim H.S."/>
            <person name="Mackenzie C."/>
            <person name="Madupu R."/>
            <person name="Miller N."/>
            <person name="Shvartsbeyn A."/>
            <person name="Sullivan S.A."/>
            <person name="Vaudin M."/>
            <person name="Wiegand R."/>
            <person name="Kaplan H.B."/>
        </authorList>
    </citation>
    <scope>NUCLEOTIDE SEQUENCE [LARGE SCALE GENOMIC DNA]</scope>
    <source>
        <strain evidence="3">DK1622</strain>
    </source>
</reference>
<keyword evidence="3" id="KW-1185">Reference proteome</keyword>
<dbReference type="Proteomes" id="UP000002402">
    <property type="component" value="Chromosome"/>
</dbReference>
<dbReference type="KEGG" id="mxa:MXAN_2981"/>
<dbReference type="EMBL" id="CP000113">
    <property type="protein sequence ID" value="ABF86336.1"/>
    <property type="molecule type" value="Genomic_DNA"/>
</dbReference>
<protein>
    <submittedName>
        <fullName evidence="2">Conserved domain protein</fullName>
    </submittedName>
</protein>
<evidence type="ECO:0000313" key="2">
    <source>
        <dbReference type="EMBL" id="ABF86336.1"/>
    </source>
</evidence>
<feature type="compositionally biased region" description="Basic and acidic residues" evidence="1">
    <location>
        <begin position="46"/>
        <end position="65"/>
    </location>
</feature>
<dbReference type="EnsemblBacteria" id="ABF86336">
    <property type="protein sequence ID" value="ABF86336"/>
    <property type="gene ID" value="MXAN_2981"/>
</dbReference>
<dbReference type="STRING" id="246197.MXAN_2981"/>
<accession>Q1D833</accession>
<dbReference type="HOGENOM" id="CLU_191461_0_0_7"/>
<evidence type="ECO:0000313" key="3">
    <source>
        <dbReference type="Proteomes" id="UP000002402"/>
    </source>
</evidence>
<gene>
    <name evidence="2" type="ordered locus">MXAN_2981</name>
</gene>
<dbReference type="AlphaFoldDB" id="Q1D833"/>
<feature type="region of interest" description="Disordered" evidence="1">
    <location>
        <begin position="26"/>
        <end position="86"/>
    </location>
</feature>
<evidence type="ECO:0000256" key="1">
    <source>
        <dbReference type="SAM" id="MobiDB-lite"/>
    </source>
</evidence>
<sequence length="86" mass="9729">MSAPLFLPTFQDDDDLSFRRARCRVEGGIQMANEPKQPKPEQSAPKPEERARPRTSKADEAREDGMPGYGQPDADVREQSLPEQSW</sequence>
<name>Q1D833_MYXXD</name>
<organism evidence="2 3">
    <name type="scientific">Myxococcus xanthus (strain DK1622)</name>
    <dbReference type="NCBI Taxonomy" id="246197"/>
    <lineage>
        <taxon>Bacteria</taxon>
        <taxon>Pseudomonadati</taxon>
        <taxon>Myxococcota</taxon>
        <taxon>Myxococcia</taxon>
        <taxon>Myxococcales</taxon>
        <taxon>Cystobacterineae</taxon>
        <taxon>Myxococcaceae</taxon>
        <taxon>Myxococcus</taxon>
    </lineage>
</organism>